<comment type="caution">
    <text evidence="6">The sequence shown here is derived from an EMBL/GenBank/DDBJ whole genome shotgun (WGS) entry which is preliminary data.</text>
</comment>
<dbReference type="SMART" id="SM00267">
    <property type="entry name" value="GGDEF"/>
    <property type="match status" value="1"/>
</dbReference>
<dbReference type="Gene3D" id="3.30.70.270">
    <property type="match status" value="1"/>
</dbReference>
<dbReference type="SUPFAM" id="SSF141868">
    <property type="entry name" value="EAL domain-like"/>
    <property type="match status" value="1"/>
</dbReference>
<feature type="domain" description="GGDEF" evidence="5">
    <location>
        <begin position="181"/>
        <end position="318"/>
    </location>
</feature>
<evidence type="ECO:0000259" key="4">
    <source>
        <dbReference type="PROSITE" id="PS50883"/>
    </source>
</evidence>
<dbReference type="InterPro" id="IPR001789">
    <property type="entry name" value="Sig_transdc_resp-reg_receiver"/>
</dbReference>
<dbReference type="InterPro" id="IPR052155">
    <property type="entry name" value="Biofilm_reg_signaling"/>
</dbReference>
<reference evidence="6 7" key="1">
    <citation type="journal article" date="2018" name="Nat. Biotechnol.">
        <title>A standardized bacterial taxonomy based on genome phylogeny substantially revises the tree of life.</title>
        <authorList>
            <person name="Parks D.H."/>
            <person name="Chuvochina M."/>
            <person name="Waite D.W."/>
            <person name="Rinke C."/>
            <person name="Skarshewski A."/>
            <person name="Chaumeil P.A."/>
            <person name="Hugenholtz P."/>
        </authorList>
    </citation>
    <scope>NUCLEOTIDE SEQUENCE [LARGE SCALE GENOMIC DNA]</scope>
    <source>
        <strain evidence="6">UBA8844</strain>
    </source>
</reference>
<gene>
    <name evidence="6" type="ORF">DGD08_09130</name>
</gene>
<proteinExistence type="predicted"/>
<dbReference type="PANTHER" id="PTHR44757">
    <property type="entry name" value="DIGUANYLATE CYCLASE DGCP"/>
    <property type="match status" value="1"/>
</dbReference>
<dbReference type="SUPFAM" id="SSF55073">
    <property type="entry name" value="Nucleotide cyclase"/>
    <property type="match status" value="1"/>
</dbReference>
<dbReference type="SUPFAM" id="SSF52172">
    <property type="entry name" value="CheY-like"/>
    <property type="match status" value="1"/>
</dbReference>
<dbReference type="SMART" id="SM00448">
    <property type="entry name" value="REC"/>
    <property type="match status" value="1"/>
</dbReference>
<dbReference type="PANTHER" id="PTHR44757:SF2">
    <property type="entry name" value="BIOFILM ARCHITECTURE MAINTENANCE PROTEIN MBAA"/>
    <property type="match status" value="1"/>
</dbReference>
<dbReference type="Pfam" id="PF00563">
    <property type="entry name" value="EAL"/>
    <property type="match status" value="1"/>
</dbReference>
<feature type="region of interest" description="Disordered" evidence="2">
    <location>
        <begin position="592"/>
        <end position="615"/>
    </location>
</feature>
<dbReference type="PROSITE" id="PS50883">
    <property type="entry name" value="EAL"/>
    <property type="match status" value="1"/>
</dbReference>
<feature type="compositionally biased region" description="Low complexity" evidence="2">
    <location>
        <begin position="594"/>
        <end position="606"/>
    </location>
</feature>
<dbReference type="OMA" id="NRHAISE"/>
<dbReference type="CDD" id="cd01949">
    <property type="entry name" value="GGDEF"/>
    <property type="match status" value="1"/>
</dbReference>
<name>A0A3D4V9P1_9BACT</name>
<dbReference type="Gene3D" id="3.40.50.2300">
    <property type="match status" value="1"/>
</dbReference>
<dbReference type="PROSITE" id="PS50887">
    <property type="entry name" value="GGDEF"/>
    <property type="match status" value="1"/>
</dbReference>
<evidence type="ECO:0000313" key="6">
    <source>
        <dbReference type="EMBL" id="HCT57358.1"/>
    </source>
</evidence>
<evidence type="ECO:0000256" key="2">
    <source>
        <dbReference type="SAM" id="MobiDB-lite"/>
    </source>
</evidence>
<comment type="caution">
    <text evidence="1">Lacks conserved residue(s) required for the propagation of feature annotation.</text>
</comment>
<dbReference type="CDD" id="cd01948">
    <property type="entry name" value="EAL"/>
    <property type="match status" value="1"/>
</dbReference>
<protein>
    <submittedName>
        <fullName evidence="6">GGDEF domain-containing response regulator</fullName>
    </submittedName>
</protein>
<dbReference type="Pfam" id="PF00990">
    <property type="entry name" value="GGDEF"/>
    <property type="match status" value="1"/>
</dbReference>
<feature type="domain" description="EAL" evidence="4">
    <location>
        <begin position="336"/>
        <end position="592"/>
    </location>
</feature>
<feature type="domain" description="Response regulatory" evidence="3">
    <location>
        <begin position="14"/>
        <end position="131"/>
    </location>
</feature>
<dbReference type="InterPro" id="IPR001633">
    <property type="entry name" value="EAL_dom"/>
</dbReference>
<evidence type="ECO:0000256" key="1">
    <source>
        <dbReference type="PROSITE-ProRule" id="PRU00169"/>
    </source>
</evidence>
<evidence type="ECO:0000259" key="3">
    <source>
        <dbReference type="PROSITE" id="PS50110"/>
    </source>
</evidence>
<dbReference type="InterPro" id="IPR043128">
    <property type="entry name" value="Rev_trsase/Diguanyl_cyclase"/>
</dbReference>
<dbReference type="SMART" id="SM00052">
    <property type="entry name" value="EAL"/>
    <property type="match status" value="1"/>
</dbReference>
<dbReference type="InterPro" id="IPR000160">
    <property type="entry name" value="GGDEF_dom"/>
</dbReference>
<dbReference type="PROSITE" id="PS50110">
    <property type="entry name" value="RESPONSE_REGULATORY"/>
    <property type="match status" value="1"/>
</dbReference>
<dbReference type="NCBIfam" id="TIGR00254">
    <property type="entry name" value="GGDEF"/>
    <property type="match status" value="1"/>
</dbReference>
<evidence type="ECO:0000259" key="5">
    <source>
        <dbReference type="PROSITE" id="PS50887"/>
    </source>
</evidence>
<evidence type="ECO:0000313" key="7">
    <source>
        <dbReference type="Proteomes" id="UP000264071"/>
    </source>
</evidence>
<sequence>MSTEPGAPSLKQLRILIADHDPVSATQTEAALRRRLGTGAQFTRSATLAQTIRAMLDTPQDAVLLELGLPDAGGIASVVGVRSAAPLVPIVVHTAVLDDMLALRALRAGAQECTEKGMAPESLVRMLGFAIERQRRLAMLEAARVEAAHRATHDPLTGLANRELFQDQLERALAFGSRYNRKTGLIFVDLDGFKAINDTRGHALGDLLLKVVAGRLLECVRRSDAVARLGGDEFVVLLPDVTSRRDVAFVKDCIIDAFRTPIQVSDSEFLTVEASIGGAMSPLDGAVAQDLLDAADADMYREKYQRRRGRAHTPTLGVLAMNAELEPLPSAAETVSRRREARLRAAMGRGEFEVHFQPVLDVIGDRVIAAEALLRWRDPDRGLISPTAFLSLAEDTGLIVPIGEQVLEQACRAIVQWRLANAALGSLRVAVNLSAVQLREHGFERRVAQVLATTGCPPDALTLELTESSTMVDGETAMETLRALKGLGLRLVVDDFGVGHASLTFLREAPVDGIKIDRRFVSQLMVDPRDMAIVSGMVRLARGLGLEVTAEGVETAEQSQRLARLQCFAQQGRHFSDALPLEQMTGLLHSRIGSSPRSHLSISRSSTAFPRPAAG</sequence>
<organism evidence="6 7">
    <name type="scientific">Gemmatimonas aurantiaca</name>
    <dbReference type="NCBI Taxonomy" id="173480"/>
    <lineage>
        <taxon>Bacteria</taxon>
        <taxon>Pseudomonadati</taxon>
        <taxon>Gemmatimonadota</taxon>
        <taxon>Gemmatimonadia</taxon>
        <taxon>Gemmatimonadales</taxon>
        <taxon>Gemmatimonadaceae</taxon>
        <taxon>Gemmatimonas</taxon>
    </lineage>
</organism>
<accession>A0A3D4V9P1</accession>
<dbReference type="Gene3D" id="3.20.20.450">
    <property type="entry name" value="EAL domain"/>
    <property type="match status" value="1"/>
</dbReference>
<dbReference type="AlphaFoldDB" id="A0A3D4V9P1"/>
<dbReference type="EMBL" id="DPIY01000009">
    <property type="protein sequence ID" value="HCT57358.1"/>
    <property type="molecule type" value="Genomic_DNA"/>
</dbReference>
<dbReference type="InterPro" id="IPR029787">
    <property type="entry name" value="Nucleotide_cyclase"/>
</dbReference>
<dbReference type="Proteomes" id="UP000264071">
    <property type="component" value="Unassembled WGS sequence"/>
</dbReference>
<dbReference type="GO" id="GO:0000160">
    <property type="term" value="P:phosphorelay signal transduction system"/>
    <property type="evidence" value="ECO:0007669"/>
    <property type="project" value="InterPro"/>
</dbReference>
<dbReference type="InterPro" id="IPR011006">
    <property type="entry name" value="CheY-like_superfamily"/>
</dbReference>
<dbReference type="Pfam" id="PF00072">
    <property type="entry name" value="Response_reg"/>
    <property type="match status" value="1"/>
</dbReference>
<dbReference type="InterPro" id="IPR035919">
    <property type="entry name" value="EAL_sf"/>
</dbReference>